<dbReference type="Proteomes" id="UP000756346">
    <property type="component" value="Unassembled WGS sequence"/>
</dbReference>
<evidence type="ECO:0000313" key="1">
    <source>
        <dbReference type="EMBL" id="KAH7012464.1"/>
    </source>
</evidence>
<keyword evidence="2" id="KW-1185">Reference proteome</keyword>
<sequence length="139" mass="15243">MLAPDMYCGTCAGNWALLLRLLERPQFHDRSGILKFDSAPQGTGQGLASLAVVTGSIFDAFAYDNPVTSMMFDARRIVSAAGEDVVKVYDKMESRQWDCGAGITQAEENRTPAIVEHVRIRDGYLVEGRRDGLVGVWAC</sequence>
<gene>
    <name evidence="1" type="ORF">B0I36DRAFT_355872</name>
</gene>
<comment type="caution">
    <text evidence="1">The sequence shown here is derived from an EMBL/GenBank/DDBJ whole genome shotgun (WGS) entry which is preliminary data.</text>
</comment>
<proteinExistence type="predicted"/>
<name>A0A9P8XQZ4_9PEZI</name>
<protein>
    <submittedName>
        <fullName evidence="1">Uncharacterized protein</fullName>
    </submittedName>
</protein>
<dbReference type="EMBL" id="JAGTJQ010000014">
    <property type="protein sequence ID" value="KAH7012464.1"/>
    <property type="molecule type" value="Genomic_DNA"/>
</dbReference>
<accession>A0A9P8XQZ4</accession>
<dbReference type="RefSeq" id="XP_046004729.1">
    <property type="nucleotide sequence ID" value="XM_046157490.1"/>
</dbReference>
<dbReference type="GeneID" id="70187036"/>
<evidence type="ECO:0000313" key="2">
    <source>
        <dbReference type="Proteomes" id="UP000756346"/>
    </source>
</evidence>
<dbReference type="OrthoDB" id="496at2759"/>
<organism evidence="1 2">
    <name type="scientific">Microdochium trichocladiopsis</name>
    <dbReference type="NCBI Taxonomy" id="1682393"/>
    <lineage>
        <taxon>Eukaryota</taxon>
        <taxon>Fungi</taxon>
        <taxon>Dikarya</taxon>
        <taxon>Ascomycota</taxon>
        <taxon>Pezizomycotina</taxon>
        <taxon>Sordariomycetes</taxon>
        <taxon>Xylariomycetidae</taxon>
        <taxon>Xylariales</taxon>
        <taxon>Microdochiaceae</taxon>
        <taxon>Microdochium</taxon>
    </lineage>
</organism>
<dbReference type="AlphaFoldDB" id="A0A9P8XQZ4"/>
<reference evidence="1" key="1">
    <citation type="journal article" date="2021" name="Nat. Commun.">
        <title>Genetic determinants of endophytism in the Arabidopsis root mycobiome.</title>
        <authorList>
            <person name="Mesny F."/>
            <person name="Miyauchi S."/>
            <person name="Thiergart T."/>
            <person name="Pickel B."/>
            <person name="Atanasova L."/>
            <person name="Karlsson M."/>
            <person name="Huettel B."/>
            <person name="Barry K.W."/>
            <person name="Haridas S."/>
            <person name="Chen C."/>
            <person name="Bauer D."/>
            <person name="Andreopoulos W."/>
            <person name="Pangilinan J."/>
            <person name="LaButti K."/>
            <person name="Riley R."/>
            <person name="Lipzen A."/>
            <person name="Clum A."/>
            <person name="Drula E."/>
            <person name="Henrissat B."/>
            <person name="Kohler A."/>
            <person name="Grigoriev I.V."/>
            <person name="Martin F.M."/>
            <person name="Hacquard S."/>
        </authorList>
    </citation>
    <scope>NUCLEOTIDE SEQUENCE</scope>
    <source>
        <strain evidence="1">MPI-CAGE-CH-0230</strain>
    </source>
</reference>